<dbReference type="InterPro" id="IPR001917">
    <property type="entry name" value="Aminotrans_II_pyridoxalP_BS"/>
</dbReference>
<evidence type="ECO:0000256" key="10">
    <source>
        <dbReference type="NCBIfam" id="TIGR00858"/>
    </source>
</evidence>
<dbReference type="CDD" id="cd06454">
    <property type="entry name" value="KBL_like"/>
    <property type="match status" value="1"/>
</dbReference>
<protein>
    <recommendedName>
        <fullName evidence="5 10">8-amino-7-oxononanoate synthase</fullName>
        <ecNumber evidence="5 10">2.3.1.47</ecNumber>
    </recommendedName>
</protein>
<dbReference type="RefSeq" id="WP_248359508.1">
    <property type="nucleotide sequence ID" value="NZ_AP025591.1"/>
</dbReference>
<name>A0ABM7WRR7_9BACT</name>
<evidence type="ECO:0000256" key="6">
    <source>
        <dbReference type="ARBA" id="ARBA00022679"/>
    </source>
</evidence>
<keyword evidence="6" id="KW-0808">Transferase</keyword>
<feature type="domain" description="Aminotransferase class I/classII large" evidence="11">
    <location>
        <begin position="43"/>
        <end position="382"/>
    </location>
</feature>
<dbReference type="InterPro" id="IPR004723">
    <property type="entry name" value="AONS_Archaea/Proteobacteria"/>
</dbReference>
<dbReference type="InterPro" id="IPR015421">
    <property type="entry name" value="PyrdxlP-dep_Trfase_major"/>
</dbReference>
<evidence type="ECO:0000256" key="9">
    <source>
        <dbReference type="ARBA" id="ARBA00047715"/>
    </source>
</evidence>
<organism evidence="12 13">
    <name type="scientific">Anaeromyxobacter oryzae</name>
    <dbReference type="NCBI Taxonomy" id="2918170"/>
    <lineage>
        <taxon>Bacteria</taxon>
        <taxon>Pseudomonadati</taxon>
        <taxon>Myxococcota</taxon>
        <taxon>Myxococcia</taxon>
        <taxon>Myxococcales</taxon>
        <taxon>Cystobacterineae</taxon>
        <taxon>Anaeromyxobacteraceae</taxon>
        <taxon>Anaeromyxobacter</taxon>
    </lineage>
</organism>
<dbReference type="InterPro" id="IPR022834">
    <property type="entry name" value="AONS_Proteobacteria"/>
</dbReference>
<dbReference type="InterPro" id="IPR015422">
    <property type="entry name" value="PyrdxlP-dep_Trfase_small"/>
</dbReference>
<keyword evidence="8" id="KW-0663">Pyridoxal phosphate</keyword>
<comment type="pathway">
    <text evidence="2">Cofactor biosynthesis; biotin biosynthesis.</text>
</comment>
<evidence type="ECO:0000256" key="1">
    <source>
        <dbReference type="ARBA" id="ARBA00001933"/>
    </source>
</evidence>
<dbReference type="Gene3D" id="3.90.1150.10">
    <property type="entry name" value="Aspartate Aminotransferase, domain 1"/>
    <property type="match status" value="1"/>
</dbReference>
<dbReference type="HAMAP" id="MF_01693">
    <property type="entry name" value="BioF_aminotrans_2"/>
    <property type="match status" value="1"/>
</dbReference>
<dbReference type="InterPro" id="IPR015424">
    <property type="entry name" value="PyrdxlP-dep_Trfase"/>
</dbReference>
<evidence type="ECO:0000256" key="8">
    <source>
        <dbReference type="ARBA" id="ARBA00022898"/>
    </source>
</evidence>
<evidence type="ECO:0000256" key="7">
    <source>
        <dbReference type="ARBA" id="ARBA00022756"/>
    </source>
</evidence>
<comment type="similarity">
    <text evidence="3">Belongs to the class-II pyridoxal-phosphate-dependent aminotransferase family. BioF subfamily.</text>
</comment>
<evidence type="ECO:0000313" key="12">
    <source>
        <dbReference type="EMBL" id="BDG02162.1"/>
    </source>
</evidence>
<keyword evidence="13" id="KW-1185">Reference proteome</keyword>
<dbReference type="Pfam" id="PF00155">
    <property type="entry name" value="Aminotran_1_2"/>
    <property type="match status" value="1"/>
</dbReference>
<dbReference type="PROSITE" id="PS00599">
    <property type="entry name" value="AA_TRANSFER_CLASS_2"/>
    <property type="match status" value="1"/>
</dbReference>
<dbReference type="EMBL" id="AP025591">
    <property type="protein sequence ID" value="BDG02162.1"/>
    <property type="molecule type" value="Genomic_DNA"/>
</dbReference>
<evidence type="ECO:0000313" key="13">
    <source>
        <dbReference type="Proteomes" id="UP001162891"/>
    </source>
</evidence>
<accession>A0ABM7WRR7</accession>
<evidence type="ECO:0000256" key="3">
    <source>
        <dbReference type="ARBA" id="ARBA00010008"/>
    </source>
</evidence>
<comment type="subunit">
    <text evidence="4">Homodimer.</text>
</comment>
<evidence type="ECO:0000259" key="11">
    <source>
        <dbReference type="Pfam" id="PF00155"/>
    </source>
</evidence>
<comment type="cofactor">
    <cofactor evidence="1">
        <name>pyridoxal 5'-phosphate</name>
        <dbReference type="ChEBI" id="CHEBI:597326"/>
    </cofactor>
</comment>
<dbReference type="InterPro" id="IPR004839">
    <property type="entry name" value="Aminotransferase_I/II_large"/>
</dbReference>
<sequence>MARSALDWIPGELDALAAKGLRRALETIAPVQGPVVEVAGRRLVNLCSNDYLGLAADPRLRRAASDAAEQEGAGAGASRLVAGDLPVHRALEARLAAWKGTQAALLFNSGYHANAGVPAALVGRDDAIFCDVLNHASIVDGCLLSRAELVRYRHRDVDELAGLLARTRARRKLVVTDAVFSMDGDAAPLRELAELCDRHGAMLYVDEAHSAGILGPTGAGLAEALGVSDRVDVHMGTLGKALGAFGAYVAGTQPLAELLVSRARTFVFTTALPPAACGAALAALDVVASEPARRAHVLALTERAKAGLARLGFDVASVVAPILPVVLGSEARALAASSALRERGWFVRAIRPPTVPRGTSRLRVALSAAHEEAQVDGFLAALAEVLPGLPP</sequence>
<dbReference type="EC" id="2.3.1.47" evidence="5 10"/>
<proteinExistence type="inferred from homology"/>
<reference evidence="13" key="1">
    <citation type="journal article" date="2022" name="Int. J. Syst. Evol. Microbiol.">
        <title>Anaeromyxobacter oryzae sp. nov., Anaeromyxobacter diazotrophicus sp. nov. and Anaeromyxobacter paludicola sp. nov., isolated from paddy soils.</title>
        <authorList>
            <person name="Itoh H."/>
            <person name="Xu Z."/>
            <person name="Mise K."/>
            <person name="Masuda Y."/>
            <person name="Ushijima N."/>
            <person name="Hayakawa C."/>
            <person name="Shiratori Y."/>
            <person name="Senoo K."/>
        </authorList>
    </citation>
    <scope>NUCLEOTIDE SEQUENCE [LARGE SCALE GENOMIC DNA]</scope>
    <source>
        <strain evidence="13">Red232</strain>
    </source>
</reference>
<dbReference type="InterPro" id="IPR050087">
    <property type="entry name" value="AON_synthase_class-II"/>
</dbReference>
<dbReference type="Proteomes" id="UP001162891">
    <property type="component" value="Chromosome"/>
</dbReference>
<gene>
    <name evidence="12" type="primary">bioF</name>
    <name evidence="12" type="ORF">AMOR_11580</name>
</gene>
<dbReference type="Gene3D" id="3.40.640.10">
    <property type="entry name" value="Type I PLP-dependent aspartate aminotransferase-like (Major domain)"/>
    <property type="match status" value="1"/>
</dbReference>
<evidence type="ECO:0000256" key="5">
    <source>
        <dbReference type="ARBA" id="ARBA00013187"/>
    </source>
</evidence>
<evidence type="ECO:0000256" key="2">
    <source>
        <dbReference type="ARBA" id="ARBA00004746"/>
    </source>
</evidence>
<dbReference type="PANTHER" id="PTHR13693:SF100">
    <property type="entry name" value="8-AMINO-7-OXONONANOATE SYNTHASE"/>
    <property type="match status" value="1"/>
</dbReference>
<dbReference type="SUPFAM" id="SSF53383">
    <property type="entry name" value="PLP-dependent transferases"/>
    <property type="match status" value="1"/>
</dbReference>
<dbReference type="PANTHER" id="PTHR13693">
    <property type="entry name" value="CLASS II AMINOTRANSFERASE/8-AMINO-7-OXONONANOATE SYNTHASE"/>
    <property type="match status" value="1"/>
</dbReference>
<evidence type="ECO:0000256" key="4">
    <source>
        <dbReference type="ARBA" id="ARBA00011738"/>
    </source>
</evidence>
<comment type="catalytic activity">
    <reaction evidence="9">
        <text>6-carboxyhexanoyl-[ACP] + L-alanine + H(+) = (8S)-8-amino-7-oxononanoate + holo-[ACP] + CO2</text>
        <dbReference type="Rhea" id="RHEA:42288"/>
        <dbReference type="Rhea" id="RHEA-COMP:9685"/>
        <dbReference type="Rhea" id="RHEA-COMP:9955"/>
        <dbReference type="ChEBI" id="CHEBI:15378"/>
        <dbReference type="ChEBI" id="CHEBI:16526"/>
        <dbReference type="ChEBI" id="CHEBI:57972"/>
        <dbReference type="ChEBI" id="CHEBI:64479"/>
        <dbReference type="ChEBI" id="CHEBI:78846"/>
        <dbReference type="ChEBI" id="CHEBI:149468"/>
        <dbReference type="EC" id="2.3.1.47"/>
    </reaction>
</comment>
<keyword evidence="7" id="KW-0093">Biotin biosynthesis</keyword>
<dbReference type="NCBIfam" id="TIGR00858">
    <property type="entry name" value="bioF"/>
    <property type="match status" value="1"/>
</dbReference>